<reference evidence="1 2" key="1">
    <citation type="journal article" date="2023" name="G3 (Bethesda)">
        <title>A chromosome-length genome assembly and annotation of blackberry (Rubus argutus, cv. 'Hillquist').</title>
        <authorList>
            <person name="Bruna T."/>
            <person name="Aryal R."/>
            <person name="Dudchenko O."/>
            <person name="Sargent D.J."/>
            <person name="Mead D."/>
            <person name="Buti M."/>
            <person name="Cavallini A."/>
            <person name="Hytonen T."/>
            <person name="Andres J."/>
            <person name="Pham M."/>
            <person name="Weisz D."/>
            <person name="Mascagni F."/>
            <person name="Usai G."/>
            <person name="Natali L."/>
            <person name="Bassil N."/>
            <person name="Fernandez G.E."/>
            <person name="Lomsadze A."/>
            <person name="Armour M."/>
            <person name="Olukolu B."/>
            <person name="Poorten T."/>
            <person name="Britton C."/>
            <person name="Davik J."/>
            <person name="Ashrafi H."/>
            <person name="Aiden E.L."/>
            <person name="Borodovsky M."/>
            <person name="Worthington M."/>
        </authorList>
    </citation>
    <scope>NUCLEOTIDE SEQUENCE [LARGE SCALE GENOMIC DNA]</scope>
    <source>
        <strain evidence="1">PI 553951</strain>
    </source>
</reference>
<dbReference type="AlphaFoldDB" id="A0AAW1Y3C8"/>
<dbReference type="EMBL" id="JBEDUW010000002">
    <property type="protein sequence ID" value="KAK9943429.1"/>
    <property type="molecule type" value="Genomic_DNA"/>
</dbReference>
<evidence type="ECO:0000313" key="1">
    <source>
        <dbReference type="EMBL" id="KAK9943429.1"/>
    </source>
</evidence>
<name>A0AAW1Y3C8_RUBAR</name>
<comment type="caution">
    <text evidence="1">The sequence shown here is derived from an EMBL/GenBank/DDBJ whole genome shotgun (WGS) entry which is preliminary data.</text>
</comment>
<gene>
    <name evidence="1" type="ORF">M0R45_009036</name>
</gene>
<proteinExistence type="predicted"/>
<organism evidence="1 2">
    <name type="scientific">Rubus argutus</name>
    <name type="common">Southern blackberry</name>
    <dbReference type="NCBI Taxonomy" id="59490"/>
    <lineage>
        <taxon>Eukaryota</taxon>
        <taxon>Viridiplantae</taxon>
        <taxon>Streptophyta</taxon>
        <taxon>Embryophyta</taxon>
        <taxon>Tracheophyta</taxon>
        <taxon>Spermatophyta</taxon>
        <taxon>Magnoliopsida</taxon>
        <taxon>eudicotyledons</taxon>
        <taxon>Gunneridae</taxon>
        <taxon>Pentapetalae</taxon>
        <taxon>rosids</taxon>
        <taxon>fabids</taxon>
        <taxon>Rosales</taxon>
        <taxon>Rosaceae</taxon>
        <taxon>Rosoideae</taxon>
        <taxon>Rosoideae incertae sedis</taxon>
        <taxon>Rubus</taxon>
    </lineage>
</organism>
<sequence>MGSTEAAEMVHAAALLINCSDGIASWGWAGQLVGCSGKGQSKSVTASTRAGRAGATACFELIGLRAGLQTARARGSSYARGHFLIAVLRFFFNSHLLNFSVLDKSRGEGDGLVIEFVDGQRFELMIGIGRARVWVRMVMIKRTHGCWFCARTDEAEKGGTVYVAEEEEAAGARGQGRLSGLQLER</sequence>
<keyword evidence="2" id="KW-1185">Reference proteome</keyword>
<protein>
    <submittedName>
        <fullName evidence="1">Uncharacterized protein</fullName>
    </submittedName>
</protein>
<accession>A0AAW1Y3C8</accession>
<dbReference type="Proteomes" id="UP001457282">
    <property type="component" value="Unassembled WGS sequence"/>
</dbReference>
<evidence type="ECO:0000313" key="2">
    <source>
        <dbReference type="Proteomes" id="UP001457282"/>
    </source>
</evidence>